<dbReference type="InterPro" id="IPR021476">
    <property type="entry name" value="Egh16-like"/>
</dbReference>
<sequence length="237" mass="26585">MPEGCGVTLSTVNLYYSLVDPANFKTANDWQRNYWWYMSKIPNAKEPFVQTLWEAEKAVNGGKVPQCNVGGWLRMMVHQVNDDGGGPFRCRIDRDGKGQFGDWLYINPGENPAPGDPGAASVYPWGNLKAHPLVAQIPKNQECNIKIGSMSNICIMRCENFAANGPFGDCIPFQLMVPPKPQQVYKPPVIVSKPVYGNSGYNVNNNPYKEYGKREIDQKRARRNLLVRQATNDTEEA</sequence>
<dbReference type="EMBL" id="AQGS01000472">
    <property type="protein sequence ID" value="EPS39401.1"/>
    <property type="molecule type" value="Genomic_DNA"/>
</dbReference>
<dbReference type="HOGENOM" id="CLU_047729_0_0_1"/>
<evidence type="ECO:0000313" key="2">
    <source>
        <dbReference type="Proteomes" id="UP000015100"/>
    </source>
</evidence>
<reference evidence="2" key="2">
    <citation type="submission" date="2013-04" db="EMBL/GenBank/DDBJ databases">
        <title>Genomic mechanisms accounting for the adaptation to parasitism in nematode-trapping fungi.</title>
        <authorList>
            <person name="Ahren D.G."/>
        </authorList>
    </citation>
    <scope>NUCLEOTIDE SEQUENCE [LARGE SCALE GENOMIC DNA]</scope>
    <source>
        <strain evidence="2">CBS 200.50</strain>
    </source>
</reference>
<organism evidence="1 2">
    <name type="scientific">Dactylellina haptotyla (strain CBS 200.50)</name>
    <name type="common">Nematode-trapping fungus</name>
    <name type="synonym">Monacrosporium haptotylum</name>
    <dbReference type="NCBI Taxonomy" id="1284197"/>
    <lineage>
        <taxon>Eukaryota</taxon>
        <taxon>Fungi</taxon>
        <taxon>Dikarya</taxon>
        <taxon>Ascomycota</taxon>
        <taxon>Pezizomycotina</taxon>
        <taxon>Orbiliomycetes</taxon>
        <taxon>Orbiliales</taxon>
        <taxon>Orbiliaceae</taxon>
        <taxon>Dactylellina</taxon>
    </lineage>
</organism>
<accession>S8AE81</accession>
<comment type="caution">
    <text evidence="1">The sequence shown here is derived from an EMBL/GenBank/DDBJ whole genome shotgun (WGS) entry which is preliminary data.</text>
</comment>
<gene>
    <name evidence="1" type="ORF">H072_6801</name>
</gene>
<dbReference type="Pfam" id="PF11327">
    <property type="entry name" value="Egh16-like"/>
    <property type="match status" value="1"/>
</dbReference>
<keyword evidence="2" id="KW-1185">Reference proteome</keyword>
<name>S8AE81_DACHA</name>
<dbReference type="Proteomes" id="UP000015100">
    <property type="component" value="Unassembled WGS sequence"/>
</dbReference>
<dbReference type="PANTHER" id="PTHR34618">
    <property type="entry name" value="SURFACE PROTEIN MAS1, PUTATIVE-RELATED"/>
    <property type="match status" value="1"/>
</dbReference>
<dbReference type="OrthoDB" id="5310497at2759"/>
<protein>
    <submittedName>
        <fullName evidence="1">Uncharacterized protein</fullName>
    </submittedName>
</protein>
<evidence type="ECO:0000313" key="1">
    <source>
        <dbReference type="EMBL" id="EPS39401.1"/>
    </source>
</evidence>
<dbReference type="PANTHER" id="PTHR34618:SF4">
    <property type="entry name" value="CAS1"/>
    <property type="match status" value="1"/>
</dbReference>
<proteinExistence type="predicted"/>
<dbReference type="AlphaFoldDB" id="S8AE81"/>
<reference evidence="1 2" key="1">
    <citation type="journal article" date="2013" name="PLoS Genet.">
        <title>Genomic mechanisms accounting for the adaptation to parasitism in nematode-trapping fungi.</title>
        <authorList>
            <person name="Meerupati T."/>
            <person name="Andersson K.M."/>
            <person name="Friman E."/>
            <person name="Kumar D."/>
            <person name="Tunlid A."/>
            <person name="Ahren D."/>
        </authorList>
    </citation>
    <scope>NUCLEOTIDE SEQUENCE [LARGE SCALE GENOMIC DNA]</scope>
    <source>
        <strain evidence="1 2">CBS 200.50</strain>
    </source>
</reference>